<reference evidence="4" key="1">
    <citation type="submission" date="2023-03" db="EMBL/GenBank/DDBJ databases">
        <title>Massive genome expansion in bonnet fungi (Mycena s.s.) driven by repeated elements and novel gene families across ecological guilds.</title>
        <authorList>
            <consortium name="Lawrence Berkeley National Laboratory"/>
            <person name="Harder C.B."/>
            <person name="Miyauchi S."/>
            <person name="Viragh M."/>
            <person name="Kuo A."/>
            <person name="Thoen E."/>
            <person name="Andreopoulos B."/>
            <person name="Lu D."/>
            <person name="Skrede I."/>
            <person name="Drula E."/>
            <person name="Henrissat B."/>
            <person name="Morin E."/>
            <person name="Kohler A."/>
            <person name="Barry K."/>
            <person name="LaButti K."/>
            <person name="Morin E."/>
            <person name="Salamov A."/>
            <person name="Lipzen A."/>
            <person name="Mereny Z."/>
            <person name="Hegedus B."/>
            <person name="Baldrian P."/>
            <person name="Stursova M."/>
            <person name="Weitz H."/>
            <person name="Taylor A."/>
            <person name="Grigoriev I.V."/>
            <person name="Nagy L.G."/>
            <person name="Martin F."/>
            <person name="Kauserud H."/>
        </authorList>
    </citation>
    <scope>NUCLEOTIDE SEQUENCE</scope>
    <source>
        <strain evidence="4">CBHHK067</strain>
    </source>
</reference>
<feature type="compositionally biased region" description="Polar residues" evidence="1">
    <location>
        <begin position="3159"/>
        <end position="3171"/>
    </location>
</feature>
<feature type="transmembrane region" description="Helical" evidence="2">
    <location>
        <begin position="6"/>
        <end position="27"/>
    </location>
</feature>
<evidence type="ECO:0000313" key="5">
    <source>
        <dbReference type="Proteomes" id="UP001221757"/>
    </source>
</evidence>
<feature type="domain" description="Csf1 N-terminal" evidence="3">
    <location>
        <begin position="21"/>
        <end position="791"/>
    </location>
</feature>
<feature type="region of interest" description="Disordered" evidence="1">
    <location>
        <begin position="1114"/>
        <end position="1154"/>
    </location>
</feature>
<feature type="region of interest" description="Disordered" evidence="1">
    <location>
        <begin position="2528"/>
        <end position="2556"/>
    </location>
</feature>
<accession>A0AAD7E0A7</accession>
<dbReference type="Proteomes" id="UP001221757">
    <property type="component" value="Unassembled WGS sequence"/>
</dbReference>
<keyword evidence="2" id="KW-0472">Membrane</keyword>
<feature type="region of interest" description="Disordered" evidence="1">
    <location>
        <begin position="339"/>
        <end position="360"/>
    </location>
</feature>
<dbReference type="GO" id="GO:0006113">
    <property type="term" value="P:fermentation"/>
    <property type="evidence" value="ECO:0007669"/>
    <property type="project" value="InterPro"/>
</dbReference>
<feature type="region of interest" description="Disordered" evidence="1">
    <location>
        <begin position="2390"/>
        <end position="2409"/>
    </location>
</feature>
<comment type="caution">
    <text evidence="4">The sequence shown here is derived from an EMBL/GenBank/DDBJ whole genome shotgun (WGS) entry which is preliminary data.</text>
</comment>
<organism evidence="4 5">
    <name type="scientific">Mycena rosella</name>
    <name type="common">Pink bonnet</name>
    <name type="synonym">Agaricus rosellus</name>
    <dbReference type="NCBI Taxonomy" id="1033263"/>
    <lineage>
        <taxon>Eukaryota</taxon>
        <taxon>Fungi</taxon>
        <taxon>Dikarya</taxon>
        <taxon>Basidiomycota</taxon>
        <taxon>Agaricomycotina</taxon>
        <taxon>Agaricomycetes</taxon>
        <taxon>Agaricomycetidae</taxon>
        <taxon>Agaricales</taxon>
        <taxon>Marasmiineae</taxon>
        <taxon>Mycenaceae</taxon>
        <taxon>Mycena</taxon>
    </lineage>
</organism>
<dbReference type="GO" id="GO:0016020">
    <property type="term" value="C:membrane"/>
    <property type="evidence" value="ECO:0007669"/>
    <property type="project" value="InterPro"/>
</dbReference>
<feature type="compositionally biased region" description="Acidic residues" evidence="1">
    <location>
        <begin position="1193"/>
        <end position="1216"/>
    </location>
</feature>
<dbReference type="PANTHER" id="PTHR32085:SF3">
    <property type="entry name" value="PROTEIN CSF1"/>
    <property type="match status" value="1"/>
</dbReference>
<evidence type="ECO:0000256" key="1">
    <source>
        <dbReference type="SAM" id="MobiDB-lite"/>
    </source>
</evidence>
<feature type="region of interest" description="Disordered" evidence="1">
    <location>
        <begin position="1175"/>
        <end position="1225"/>
    </location>
</feature>
<proteinExistence type="predicted"/>
<dbReference type="InterPro" id="IPR048636">
    <property type="entry name" value="Csf1_N"/>
</dbReference>
<evidence type="ECO:0000313" key="4">
    <source>
        <dbReference type="EMBL" id="KAJ7703124.1"/>
    </source>
</evidence>
<dbReference type="Pfam" id="PF21678">
    <property type="entry name" value="Csf1_N"/>
    <property type="match status" value="1"/>
</dbReference>
<feature type="region of interest" description="Disordered" evidence="1">
    <location>
        <begin position="3127"/>
        <end position="3178"/>
    </location>
</feature>
<keyword evidence="2" id="KW-0812">Transmembrane</keyword>
<keyword evidence="2" id="KW-1133">Transmembrane helix</keyword>
<name>A0AAD7E0A7_MYCRO</name>
<evidence type="ECO:0000256" key="2">
    <source>
        <dbReference type="SAM" id="Phobius"/>
    </source>
</evidence>
<dbReference type="EMBL" id="JARKIE010000013">
    <property type="protein sequence ID" value="KAJ7703124.1"/>
    <property type="molecule type" value="Genomic_DNA"/>
</dbReference>
<protein>
    <recommendedName>
        <fullName evidence="3">Csf1 N-terminal domain-containing protein</fullName>
    </recommendedName>
</protein>
<sequence length="3255" mass="364297">MPAFDKFLLIGCICVVIALVLYFFYWNRLIAFLLGLLFRFLYWNQGPFSIWLEIGSIHFSILTGRILFKDFRYHSSNQTIKIVKGQIEWRYWIRRPASGDDIAPARAMDDPKQIRSPACRVQISLQGFEWFLYNRTASYDAIITQMGATLPSRPASRNTGRQSSQRSTVPGLCAFCSTDSFHSLRSAYSPSMPAASLRLPVAFQKAWQWVRRQLPTLDPKDLLPLGIEVTKGAIICGNPSTPTLLVAEFQKTEGMFGIVQSRSKYDLYKQLLHLSFKRALIRYVENEDFRGAMAATGELLQSPIKAYSKLDRISGYLSYQAFAKLWRHLKLYSITRKSPSNRDHANHSVPSKGKHKSLDEDTPLGADFHTLEYAIERKILEAPILELTYYIDVVGDVPSLPHPVDKEPGDIGNGDIGPEWGIDLVVRGGFIRYGPWADRQRQLQKAFFPPTYQNAEQTPHLKPGDKRVWTAMQVFIELRDDTTLYIPFREASKNWQWDGQTNVQRRPRKRDPASIHVTVGDRSSINYIMPMVAGAAGYESLVEVHLDTVEITSSLNDIKLVSAESCRIRGELPSPLQWNARRTWKIGISLRLPVLYILRDHINMFTDLGKDWAAGPPSDYHRFVPTVYAVELELHHFELNLYVNDHNIIDKPLIRDENALLTVRGVRLKNVTEIPSDMFRPDSTTIPFSIEVPDVTLNLSLPRWNTWALHAPKEGNSLAKVRVFRADGFYRYFSEVREDHVEQFKLTLTVRDIAYKGLGWSIRYFMILQNNYFGSFTTFSTLFEYLEKRKRGLPVGDPVLQQYRKGQSNMLQVEVDVDLQNGLMVIPAGLPGYETAASLQDARIGSCLLLDIPELQVHFRLHDFFMELSLNVGTVTGCIEPDFPERMTYARLKRRPKEIVVIDGIDITANRLFGPLPRTVTYVCIWEISIGPVKAALSARDATILSSAGNAFSLNFLDASNAPASEHLLPEYADLTFFKFSLAALDLTWHVPRAALLLSLPSGLKADFNDLGGQYHRKLTSLRIPCIHVKFLLRSLTEHHRWLEVSQLETDVYLDVYDSPSGWQQKAQKQAEFIREQDLPSGRAERMFAGMGKNGPTSSNGSFAARLAHQNGVFLPQPSLSNRRRYRSTDGLSNAVRSAERQAEKPAPWLKLSHLSESDSGEDILDVDRDARLAKTRSETPLPQNRNAKDEEQTLSEGDESDTEDLSGETSSDDNWSDLGKILAPPTELDGNTPALKHYSRLCSQYVALHLDFPSMWEGSPFYLFKVYSPRRLPSFDSKFEAPDCALPALSNLDVEPGDDTNTTVYRFACRKGLEITITPLVVSAIASLEADIEDNIITPELRIDSMLAGHLGSFEQPVKIAQTTVFDIRLSSAHVHILHEVKLAENDNSRSGDKRTTRLSTPKDIAHLHCLLEDVHVIGTSKPRDLSLDARFSQLNVALNPTAAGRSFDPRNHTIFNLAVNTFVLSVLNHNPEAVFGGIALQLSHQSPEYMTVAGIALLKTIRQLSAVKQKWERWSSTLASDVVHSILHASHGKPIIDPLSTIQPSYLVQSGTPQNLRTDTVFRFLFHLRNCLWETGDNISSAVSTSGIQALIPLLESRLTILDPDVFHESHLSSLHPLFPMLMEPAALQPPSAPYAITSSSLELHRFTIMLRDSSGGVASEFVLTDLVSTVRLWTSDFIEATPGHQAMGVSQTSLRHHPRQKHQHISLSISTQEIHLTISPRLMPFAQEVLRVRRRYSNDLGPVSTPVSTQIGRRDVAPRTFEVVANLRRIRMHAAAESLVFEFGLSALQVTSNFLVRPHPSALQSMSLSVVFKELFLRARSPADASVRTLQDILASITFSACKINSLMRHESAMNPQIRLVFSLGNFHFNVPRSALRLYRFAQEWRADFLPGIEATVQELLSELHKAPSKPLSPAPSRSTRRNPTFKLHGQVESFGISLQVMHGTWLSWRVNNIIAYLNSSDTPKKIFGLQLASQIFSITSRSNTEDVTSSTKLKVEFPSLSLCGDHEGSHIQTIALVDFLEFKVKPVHWDTLLAVQQKFGQDFNDLVMLVQETRSSAPTRKPPPNESRWTYAGFLKMRGFRIGLEGLSSTFYLECFDISGSINNVLRQVWSLKLTDLALSLAPKATIERRDSAFNRQLRSAFVIIDFDIKGGEGGNEQTANNNLHIAVTKIHAVMQASSIGEVGDFIDHLQAELWDRKEQRAIELAAFKEKAQSILKTFEVAVQDVPVKEQSSWLKSYVINLSVHNIGVAFPLTHDENLEIPQTGTRDSTAVRAFLFSIKSIHFGTQRGESGEAKMQGLSFQFVSRFRQSVASDFAGDTHQTRNRLLYPEMTAHLRSVVLASSRNIWMRANVSGFILDIDSTIPDYIFSLIDVYEQGRDRVSRLSASIPRNAQNPPTGPESGQQYTALPTSNVFASLTFLSGKVRVYNKAASALSRESTLSHVFNQPSDEKMLDMGADVFNLPMVSVWAEYRATAAARKVGNGSDAEPSILVFKSTVHSSQNTLRPTTLLPFLTELVNHVEARMRQASRSTGPVAEPPDTSVSLPIPAETTPDSVSSMQISFSLRIDQSKLEFTCQPDVNVIAGLHWDSGGFVLHVSPGARKVTLTGSIGGLNVGLKHGFLSEECAKLDMRNLAFSVTFAKTDYGTRSINSVSFVLDTEILGAVRFSRLQDILCFKAVWLDRIPVFNHASAEVKAPIKTAAHSTSHVSPSQEFTTILLIRVRQISLEVDLGQSISAITLDLKDAVARTKLTEALSEVSLYVSDVAIVARGNVSGHASVSNCVFQTVRRMKNSTVVGRNRMLELRMTSDALIAVLESDHQKLLHYRSEPLEVEIFDDWSMISPDVQVEGRTLQLSVTVESPEIVAVVTVGTIPKLLSYANKFKANLEAQREGASRESRTFHLSRTPNPDNPLSAVAEAMLLSAKSRFKEADSGLSYVVKQHMSLRLGTLRLIVFPRTMGDLEIAQFVGRDVCAQLDRLVELQAAPAKRDLQLSFSFMTISRFTQLGHLAPPTILSDAREWLTSLLKDAAEANIVGLPSMQIHMVSEETLDALSNKVLKYDFDSQFNRQQAVQNFEDIYISLNVSLYSWLTLLRKNLAREMDQVRATAEWRTSIASPVTGYRKKGLETSPLPPIDAAKATRSPVKSATFGHPPDKSLPTTEQDSDTLTSAGPLVESGGLIYHPQKRNIERLTMRQLGEATPDVMHPFFMKKAGFNLEDSLPQYVNEYATCNLEEIMEVLLKLYSRQLLAGNRE</sequence>
<dbReference type="PANTHER" id="PTHR32085">
    <property type="entry name" value="PROTEIN CSF1"/>
    <property type="match status" value="1"/>
</dbReference>
<dbReference type="InterPro" id="IPR029636">
    <property type="entry name" value="Csf1"/>
</dbReference>
<keyword evidence="5" id="KW-1185">Reference proteome</keyword>
<evidence type="ECO:0000259" key="3">
    <source>
        <dbReference type="Pfam" id="PF21678"/>
    </source>
</evidence>
<gene>
    <name evidence="4" type="ORF">B0H17DRAFT_922585</name>
</gene>